<accession>A0A0P0X4X4</accession>
<dbReference type="InParanoid" id="A0A0P0X4X4"/>
<name>A0A0P0X4X4_ORYSJ</name>
<protein>
    <submittedName>
        <fullName evidence="2">Os07g0267250 protein</fullName>
    </submittedName>
</protein>
<evidence type="ECO:0000313" key="2">
    <source>
        <dbReference type="EMBL" id="BAT00923.1"/>
    </source>
</evidence>
<keyword evidence="3" id="KW-1185">Reference proteome</keyword>
<proteinExistence type="predicted"/>
<dbReference type="PaxDb" id="39947-A0A0P0X4X4"/>
<reference evidence="3" key="1">
    <citation type="journal article" date="2005" name="Nature">
        <title>The map-based sequence of the rice genome.</title>
        <authorList>
            <consortium name="International rice genome sequencing project (IRGSP)"/>
            <person name="Matsumoto T."/>
            <person name="Wu J."/>
            <person name="Kanamori H."/>
            <person name="Katayose Y."/>
            <person name="Fujisawa M."/>
            <person name="Namiki N."/>
            <person name="Mizuno H."/>
            <person name="Yamamoto K."/>
            <person name="Antonio B.A."/>
            <person name="Baba T."/>
            <person name="Sakata K."/>
            <person name="Nagamura Y."/>
            <person name="Aoki H."/>
            <person name="Arikawa K."/>
            <person name="Arita K."/>
            <person name="Bito T."/>
            <person name="Chiden Y."/>
            <person name="Fujitsuka N."/>
            <person name="Fukunaka R."/>
            <person name="Hamada M."/>
            <person name="Harada C."/>
            <person name="Hayashi A."/>
            <person name="Hijishita S."/>
            <person name="Honda M."/>
            <person name="Hosokawa S."/>
            <person name="Ichikawa Y."/>
            <person name="Idonuma A."/>
            <person name="Iijima M."/>
            <person name="Ikeda M."/>
            <person name="Ikeno M."/>
            <person name="Ito K."/>
            <person name="Ito S."/>
            <person name="Ito T."/>
            <person name="Ito Y."/>
            <person name="Ito Y."/>
            <person name="Iwabuchi A."/>
            <person name="Kamiya K."/>
            <person name="Karasawa W."/>
            <person name="Kurita K."/>
            <person name="Katagiri S."/>
            <person name="Kikuta A."/>
            <person name="Kobayashi H."/>
            <person name="Kobayashi N."/>
            <person name="Machita K."/>
            <person name="Maehara T."/>
            <person name="Masukawa M."/>
            <person name="Mizubayashi T."/>
            <person name="Mukai Y."/>
            <person name="Nagasaki H."/>
            <person name="Nagata Y."/>
            <person name="Naito S."/>
            <person name="Nakashima M."/>
            <person name="Nakama Y."/>
            <person name="Nakamichi Y."/>
            <person name="Nakamura M."/>
            <person name="Meguro A."/>
            <person name="Negishi M."/>
            <person name="Ohta I."/>
            <person name="Ohta T."/>
            <person name="Okamoto M."/>
            <person name="Ono N."/>
            <person name="Saji S."/>
            <person name="Sakaguchi M."/>
            <person name="Sakai K."/>
            <person name="Shibata M."/>
            <person name="Shimokawa T."/>
            <person name="Song J."/>
            <person name="Takazaki Y."/>
            <person name="Terasawa K."/>
            <person name="Tsugane M."/>
            <person name="Tsuji K."/>
            <person name="Ueda S."/>
            <person name="Waki K."/>
            <person name="Yamagata H."/>
            <person name="Yamamoto M."/>
            <person name="Yamamoto S."/>
            <person name="Yamane H."/>
            <person name="Yoshiki S."/>
            <person name="Yoshihara R."/>
            <person name="Yukawa K."/>
            <person name="Zhong H."/>
            <person name="Yano M."/>
            <person name="Yuan Q."/>
            <person name="Ouyang S."/>
            <person name="Liu J."/>
            <person name="Jones K.M."/>
            <person name="Gansberger K."/>
            <person name="Moffat K."/>
            <person name="Hill J."/>
            <person name="Bera J."/>
            <person name="Fadrosh D."/>
            <person name="Jin S."/>
            <person name="Johri S."/>
            <person name="Kim M."/>
            <person name="Overton L."/>
            <person name="Reardon M."/>
            <person name="Tsitrin T."/>
            <person name="Vuong H."/>
            <person name="Weaver B."/>
            <person name="Ciecko A."/>
            <person name="Tallon L."/>
            <person name="Jackson J."/>
            <person name="Pai G."/>
            <person name="Aken S.V."/>
            <person name="Utterback T."/>
            <person name="Reidmuller S."/>
            <person name="Feldblyum T."/>
            <person name="Hsiao J."/>
            <person name="Zismann V."/>
            <person name="Iobst S."/>
            <person name="de Vazeille A.R."/>
            <person name="Buell C.R."/>
            <person name="Ying K."/>
            <person name="Li Y."/>
            <person name="Lu T."/>
            <person name="Huang Y."/>
            <person name="Zhao Q."/>
            <person name="Feng Q."/>
            <person name="Zhang L."/>
            <person name="Zhu J."/>
            <person name="Weng Q."/>
            <person name="Mu J."/>
            <person name="Lu Y."/>
            <person name="Fan D."/>
            <person name="Liu Y."/>
            <person name="Guan J."/>
            <person name="Zhang Y."/>
            <person name="Yu S."/>
            <person name="Liu X."/>
            <person name="Zhang Y."/>
            <person name="Hong G."/>
            <person name="Han B."/>
            <person name="Choisne N."/>
            <person name="Demange N."/>
            <person name="Orjeda G."/>
            <person name="Samain S."/>
            <person name="Cattolico L."/>
            <person name="Pelletier E."/>
            <person name="Couloux A."/>
            <person name="Segurens B."/>
            <person name="Wincker P."/>
            <person name="D'Hont A."/>
            <person name="Scarpelli C."/>
            <person name="Weissenbach J."/>
            <person name="Salanoubat M."/>
            <person name="Quetier F."/>
            <person name="Yu Y."/>
            <person name="Kim H.R."/>
            <person name="Rambo T."/>
            <person name="Currie J."/>
            <person name="Collura K."/>
            <person name="Luo M."/>
            <person name="Yang T."/>
            <person name="Ammiraju J.S.S."/>
            <person name="Engler F."/>
            <person name="Soderlund C."/>
            <person name="Wing R.A."/>
            <person name="Palmer L.E."/>
            <person name="de la Bastide M."/>
            <person name="Spiegel L."/>
            <person name="Nascimento L."/>
            <person name="Zutavern T."/>
            <person name="O'Shaughnessy A."/>
            <person name="Dike S."/>
            <person name="Dedhia N."/>
            <person name="Preston R."/>
            <person name="Balija V."/>
            <person name="McCombie W.R."/>
            <person name="Chow T."/>
            <person name="Chen H."/>
            <person name="Chung M."/>
            <person name="Chen C."/>
            <person name="Shaw J."/>
            <person name="Wu H."/>
            <person name="Hsiao K."/>
            <person name="Chao Y."/>
            <person name="Chu M."/>
            <person name="Cheng C."/>
            <person name="Hour A."/>
            <person name="Lee P."/>
            <person name="Lin S."/>
            <person name="Lin Y."/>
            <person name="Liou J."/>
            <person name="Liu S."/>
            <person name="Hsing Y."/>
            <person name="Raghuvanshi S."/>
            <person name="Mohanty A."/>
            <person name="Bharti A.K."/>
            <person name="Gaur A."/>
            <person name="Gupta V."/>
            <person name="Kumar D."/>
            <person name="Ravi V."/>
            <person name="Vij S."/>
            <person name="Kapur A."/>
            <person name="Khurana P."/>
            <person name="Khurana P."/>
            <person name="Khurana J.P."/>
            <person name="Tyagi A.K."/>
            <person name="Gaikwad K."/>
            <person name="Singh A."/>
            <person name="Dalal V."/>
            <person name="Srivastava S."/>
            <person name="Dixit A."/>
            <person name="Pal A.K."/>
            <person name="Ghazi I.A."/>
            <person name="Yadav M."/>
            <person name="Pandit A."/>
            <person name="Bhargava A."/>
            <person name="Sureshbabu K."/>
            <person name="Batra K."/>
            <person name="Sharma T.R."/>
            <person name="Mohapatra T."/>
            <person name="Singh N.K."/>
            <person name="Messing J."/>
            <person name="Nelson A.B."/>
            <person name="Fuks G."/>
            <person name="Kavchok S."/>
            <person name="Keizer G."/>
            <person name="Linton E."/>
            <person name="Llaca V."/>
            <person name="Song R."/>
            <person name="Tanyolac B."/>
            <person name="Young S."/>
            <person name="Ho-Il K."/>
            <person name="Hahn J.H."/>
            <person name="Sangsakoo G."/>
            <person name="Vanavichit A."/>
            <person name="de Mattos Luiz.A.T."/>
            <person name="Zimmer P.D."/>
            <person name="Malone G."/>
            <person name="Dellagostin O."/>
            <person name="de Oliveira A.C."/>
            <person name="Bevan M."/>
            <person name="Bancroft I."/>
            <person name="Minx P."/>
            <person name="Cordum H."/>
            <person name="Wilson R."/>
            <person name="Cheng Z."/>
            <person name="Jin W."/>
            <person name="Jiang J."/>
            <person name="Leong S.A."/>
            <person name="Iwama H."/>
            <person name="Gojobori T."/>
            <person name="Itoh T."/>
            <person name="Niimura Y."/>
            <person name="Fujii Y."/>
            <person name="Habara T."/>
            <person name="Sakai H."/>
            <person name="Sato Y."/>
            <person name="Wilson G."/>
            <person name="Kumar K."/>
            <person name="McCouch S."/>
            <person name="Juretic N."/>
            <person name="Hoen D."/>
            <person name="Wright S."/>
            <person name="Bruskiewich R."/>
            <person name="Bureau T."/>
            <person name="Miyao A."/>
            <person name="Hirochika H."/>
            <person name="Nishikawa T."/>
            <person name="Kadowaki K."/>
            <person name="Sugiura M."/>
            <person name="Burr B."/>
            <person name="Sasaki T."/>
        </authorList>
    </citation>
    <scope>NUCLEOTIDE SEQUENCE [LARGE SCALE GENOMIC DNA]</scope>
    <source>
        <strain evidence="3">cv. Nipponbare</strain>
    </source>
</reference>
<dbReference type="AlphaFoldDB" id="A0A0P0X4X4"/>
<gene>
    <name evidence="2" type="ordered locus">Os07g0267250</name>
    <name evidence="2" type="ORF">OSNPB_070267250</name>
</gene>
<reference evidence="2 3" key="3">
    <citation type="journal article" date="2013" name="Rice">
        <title>Improvement of the Oryza sativa Nipponbare reference genome using next generation sequence and optical map data.</title>
        <authorList>
            <person name="Kawahara Y."/>
            <person name="de la Bastide M."/>
            <person name="Hamilton J.P."/>
            <person name="Kanamori H."/>
            <person name="McCombie W.R."/>
            <person name="Ouyang S."/>
            <person name="Schwartz D.C."/>
            <person name="Tanaka T."/>
            <person name="Wu J."/>
            <person name="Zhou S."/>
            <person name="Childs K.L."/>
            <person name="Davidson R.M."/>
            <person name="Lin H."/>
            <person name="Quesada-Ocampo L."/>
            <person name="Vaillancourt B."/>
            <person name="Sakai H."/>
            <person name="Lee S.S."/>
            <person name="Kim J."/>
            <person name="Numa H."/>
            <person name="Itoh T."/>
            <person name="Buell C.R."/>
            <person name="Matsumoto T."/>
        </authorList>
    </citation>
    <scope>NUCLEOTIDE SEQUENCE [LARGE SCALE GENOMIC DNA]</scope>
    <source>
        <strain evidence="3">cv. Nipponbare</strain>
    </source>
</reference>
<sequence>MSIQEEETLKRARNSYLCGCGKGAAKTTSPGRKTMKASPPPPVKVTRTLTELSPGSPLEGVRQHDNALRRDSDARAPSLSARPKPGCVFTRHPPPTYPPMTHRCSTAI</sequence>
<dbReference type="Proteomes" id="UP000059680">
    <property type="component" value="Chromosome 7"/>
</dbReference>
<organism evidence="2 3">
    <name type="scientific">Oryza sativa subsp. japonica</name>
    <name type="common">Rice</name>
    <dbReference type="NCBI Taxonomy" id="39947"/>
    <lineage>
        <taxon>Eukaryota</taxon>
        <taxon>Viridiplantae</taxon>
        <taxon>Streptophyta</taxon>
        <taxon>Embryophyta</taxon>
        <taxon>Tracheophyta</taxon>
        <taxon>Spermatophyta</taxon>
        <taxon>Magnoliopsida</taxon>
        <taxon>Liliopsida</taxon>
        <taxon>Poales</taxon>
        <taxon>Poaceae</taxon>
        <taxon>BOP clade</taxon>
        <taxon>Oryzoideae</taxon>
        <taxon>Oryzeae</taxon>
        <taxon>Oryzinae</taxon>
        <taxon>Oryza</taxon>
        <taxon>Oryza sativa</taxon>
    </lineage>
</organism>
<evidence type="ECO:0000256" key="1">
    <source>
        <dbReference type="SAM" id="MobiDB-lite"/>
    </source>
</evidence>
<feature type="compositionally biased region" description="Basic and acidic residues" evidence="1">
    <location>
        <begin position="61"/>
        <end position="74"/>
    </location>
</feature>
<feature type="region of interest" description="Disordered" evidence="1">
    <location>
        <begin position="20"/>
        <end position="108"/>
    </location>
</feature>
<dbReference type="EMBL" id="AP014963">
    <property type="protein sequence ID" value="BAT00923.1"/>
    <property type="molecule type" value="Genomic_DNA"/>
</dbReference>
<evidence type="ECO:0000313" key="3">
    <source>
        <dbReference type="Proteomes" id="UP000059680"/>
    </source>
</evidence>
<reference evidence="2 3" key="2">
    <citation type="journal article" date="2013" name="Plant Cell Physiol.">
        <title>Rice Annotation Project Database (RAP-DB): an integrative and interactive database for rice genomics.</title>
        <authorList>
            <person name="Sakai H."/>
            <person name="Lee S.S."/>
            <person name="Tanaka T."/>
            <person name="Numa H."/>
            <person name="Kim J."/>
            <person name="Kawahara Y."/>
            <person name="Wakimoto H."/>
            <person name="Yang C.C."/>
            <person name="Iwamoto M."/>
            <person name="Abe T."/>
            <person name="Yamada Y."/>
            <person name="Muto A."/>
            <person name="Inokuchi H."/>
            <person name="Ikemura T."/>
            <person name="Matsumoto T."/>
            <person name="Sasaki T."/>
            <person name="Itoh T."/>
        </authorList>
    </citation>
    <scope>NUCLEOTIDE SEQUENCE [LARGE SCALE GENOMIC DNA]</scope>
    <source>
        <strain evidence="3">cv. Nipponbare</strain>
    </source>
</reference>